<dbReference type="Proteomes" id="UP000483672">
    <property type="component" value="Unassembled WGS sequence"/>
</dbReference>
<comment type="caution">
    <text evidence="2">The sequence shown here is derived from an EMBL/GenBank/DDBJ whole genome shotgun (WGS) entry which is preliminary data.</text>
</comment>
<dbReference type="EMBL" id="JAABOE010000041">
    <property type="protein sequence ID" value="KAF3178263.1"/>
    <property type="molecule type" value="Genomic_DNA"/>
</dbReference>
<feature type="transmembrane region" description="Helical" evidence="1">
    <location>
        <begin position="235"/>
        <end position="254"/>
    </location>
</feature>
<keyword evidence="1" id="KW-0812">Transmembrane</keyword>
<accession>A0A6G1MKV6</accession>
<sequence>MSFGFAPAPPPQNPTAPGYTTNIEFQLDPIDPGDGAANRDAILAEQQRILTIFNDWFIAQKLKLLGQVNARVPQISNEQSNRDQLQMLIKDIAETNVNKATMTGLINNFGQQYCKFITERDAVEAQRQLNEIEKARMQGIDFLPPAAQTYVRVCQVGVVLSLGGTFGTLIAIWTGANAVTTGLQSAKTAGLQLLVMGILQFICLCMRTVVVMNVGKLMIPPASYGKDKLFITRIWDVYIVVVLTTIISFGAWMWTKSNVNFGNAKLDGGKGGVGYVNNDKAAADALSAAAAAAASAATVAVSKVLQGNINGIKATMSENVNVKALATGMKDVLTGSTTRGLLATSTKIFNAAATTFLTATRRKDV</sequence>
<dbReference type="Proteomes" id="UP000479691">
    <property type="component" value="Unassembled WGS sequence"/>
</dbReference>
<dbReference type="EMBL" id="WIWT01000026">
    <property type="protein sequence ID" value="KAF3213225.1"/>
    <property type="molecule type" value="Genomic_DNA"/>
</dbReference>
<evidence type="ECO:0000313" key="3">
    <source>
        <dbReference type="EMBL" id="KAF3213225.1"/>
    </source>
</evidence>
<evidence type="ECO:0000313" key="5">
    <source>
        <dbReference type="Proteomes" id="UP000479691"/>
    </source>
</evidence>
<proteinExistence type="predicted"/>
<dbReference type="Proteomes" id="UP000614610">
    <property type="component" value="Unassembled WGS sequence"/>
</dbReference>
<dbReference type="AlphaFoldDB" id="A0A6G1MKV6"/>
<dbReference type="OrthoDB" id="5342174at2759"/>
<evidence type="ECO:0000313" key="4">
    <source>
        <dbReference type="EMBL" id="KAF3230360.1"/>
    </source>
</evidence>
<reference evidence="5 6" key="1">
    <citation type="submission" date="2019-06" db="EMBL/GenBank/DDBJ databases">
        <authorList>
            <person name="Palmer J.M."/>
        </authorList>
    </citation>
    <scope>NUCLEOTIDE SEQUENCE [LARGE SCALE GENOMIC DNA]</scope>
    <source>
        <strain evidence="4 6">TWF191</strain>
        <strain evidence="3">TWF679</strain>
        <strain evidence="2 5">TWF788</strain>
    </source>
</reference>
<evidence type="ECO:0000256" key="1">
    <source>
        <dbReference type="SAM" id="Phobius"/>
    </source>
</evidence>
<feature type="transmembrane region" description="Helical" evidence="1">
    <location>
        <begin position="153"/>
        <end position="173"/>
    </location>
</feature>
<protein>
    <submittedName>
        <fullName evidence="2">Uncharacterized protein</fullName>
    </submittedName>
</protein>
<evidence type="ECO:0000313" key="2">
    <source>
        <dbReference type="EMBL" id="KAF3178263.1"/>
    </source>
</evidence>
<evidence type="ECO:0000313" key="6">
    <source>
        <dbReference type="Proteomes" id="UP000483672"/>
    </source>
</evidence>
<name>A0A6G1MKV6_ORBOL</name>
<organism evidence="2 5">
    <name type="scientific">Orbilia oligospora</name>
    <name type="common">Nematode-trapping fungus</name>
    <name type="synonym">Arthrobotrys oligospora</name>
    <dbReference type="NCBI Taxonomy" id="2813651"/>
    <lineage>
        <taxon>Eukaryota</taxon>
        <taxon>Fungi</taxon>
        <taxon>Dikarya</taxon>
        <taxon>Ascomycota</taxon>
        <taxon>Pezizomycotina</taxon>
        <taxon>Orbiliomycetes</taxon>
        <taxon>Orbiliales</taxon>
        <taxon>Orbiliaceae</taxon>
        <taxon>Orbilia</taxon>
    </lineage>
</organism>
<keyword evidence="1" id="KW-1133">Transmembrane helix</keyword>
<dbReference type="EMBL" id="WIPF01000008">
    <property type="protein sequence ID" value="KAF3230360.1"/>
    <property type="molecule type" value="Genomic_DNA"/>
</dbReference>
<keyword evidence="1" id="KW-0472">Membrane</keyword>
<feature type="transmembrane region" description="Helical" evidence="1">
    <location>
        <begin position="193"/>
        <end position="214"/>
    </location>
</feature>
<gene>
    <name evidence="4" type="ORF">TWF191_010249</name>
    <name evidence="3" type="ORF">TWF679_005454</name>
    <name evidence="2" type="ORF">TWF788_007439</name>
</gene>